<gene>
    <name evidence="4" type="ORF">D0Y53_00735</name>
</gene>
<reference evidence="4 5" key="1">
    <citation type="submission" date="2018-08" db="EMBL/GenBank/DDBJ databases">
        <title>Lysobacter weifangensis sp. nov., a new member of the family 'Xanthomonadaceae', isolated from soil in a farmland.</title>
        <authorList>
            <person name="Zhao H."/>
        </authorList>
    </citation>
    <scope>NUCLEOTIDE SEQUENCE [LARGE SCALE GENOMIC DNA]</scope>
    <source>
        <strain evidence="4 5">WF-2</strain>
    </source>
</reference>
<accession>A0A372DSL1</accession>
<feature type="transmembrane region" description="Helical" evidence="1">
    <location>
        <begin position="343"/>
        <end position="361"/>
    </location>
</feature>
<evidence type="ECO:0000259" key="3">
    <source>
        <dbReference type="Pfam" id="PF25221"/>
    </source>
</evidence>
<dbReference type="EMBL" id="QVPD01000001">
    <property type="protein sequence ID" value="RFP62565.1"/>
    <property type="molecule type" value="Genomic_DNA"/>
</dbReference>
<organism evidence="4 5">
    <name type="scientific">Cognatiluteimonas weifangensis</name>
    <dbReference type="NCBI Taxonomy" id="2303539"/>
    <lineage>
        <taxon>Bacteria</taxon>
        <taxon>Pseudomonadati</taxon>
        <taxon>Pseudomonadota</taxon>
        <taxon>Gammaproteobacteria</taxon>
        <taxon>Lysobacterales</taxon>
        <taxon>Lysobacteraceae</taxon>
        <taxon>Cognatiluteimonas</taxon>
    </lineage>
</organism>
<sequence length="418" mass="45217">MGLAQTGAGDRLVAAIDAPAGTAGQPAPAAAPAPAATTADAAATVTPAPAAAATPRLGVMTMQPGEIFWERFGHDAIVVVDPASGAATSYNFGFFDLDEPGFLGRFVRGEMQYMLVALPLQQDLAVYREEGRGVFIQWLDLTPAQATRLAQALAEAARPEHARYRYDYFTANCATKVRDALDAALDGQLHRQIAGRSRGNTYRSEAVRLASPAPWLWLGFDLGLSRHADQQLSRWEEAFVPMRLADSLAETRLADGRPLVAATQVLLPHRIAPEPAEAPRPWWPWALAGLALAAAVLWLGALHPRRLAAIALPFWLLGGLLGALMLFLWLGTAHRAGWGNENLLLFSPLCLLLLPGGWRLARGRDGGRLFRGVLSTVTLGAAGALLLKWILLFSQANQPWIALLLPLHLALYVRLRRR</sequence>
<dbReference type="Proteomes" id="UP000262917">
    <property type="component" value="Unassembled WGS sequence"/>
</dbReference>
<keyword evidence="1" id="KW-1133">Transmembrane helix</keyword>
<proteinExistence type="predicted"/>
<dbReference type="OrthoDB" id="319167at2"/>
<feature type="domain" description="Lnb N-terminal periplasmic" evidence="2">
    <location>
        <begin position="59"/>
        <end position="189"/>
    </location>
</feature>
<comment type="caution">
    <text evidence="4">The sequence shown here is derived from an EMBL/GenBank/DDBJ whole genome shotgun (WGS) entry which is preliminary data.</text>
</comment>
<feature type="domain" description="Lnb-like transmembrane" evidence="3">
    <location>
        <begin position="290"/>
        <end position="365"/>
    </location>
</feature>
<evidence type="ECO:0000313" key="5">
    <source>
        <dbReference type="Proteomes" id="UP000262917"/>
    </source>
</evidence>
<protein>
    <submittedName>
        <fullName evidence="4">DUF4105 domain-containing protein</fullName>
    </submittedName>
</protein>
<dbReference type="AlphaFoldDB" id="A0A372DSL1"/>
<feature type="transmembrane region" description="Helical" evidence="1">
    <location>
        <begin position="282"/>
        <end position="300"/>
    </location>
</feature>
<name>A0A372DSL1_9GAMM</name>
<dbReference type="RefSeq" id="WP_117201385.1">
    <property type="nucleotide sequence ID" value="NZ_JBHTBK010000013.1"/>
</dbReference>
<dbReference type="Pfam" id="PF13387">
    <property type="entry name" value="Lnb_N"/>
    <property type="match status" value="1"/>
</dbReference>
<evidence type="ECO:0000313" key="4">
    <source>
        <dbReference type="EMBL" id="RFP62565.1"/>
    </source>
</evidence>
<feature type="transmembrane region" description="Helical" evidence="1">
    <location>
        <begin position="398"/>
        <end position="415"/>
    </location>
</feature>
<dbReference type="InterPro" id="IPR025178">
    <property type="entry name" value="Lnb_N"/>
</dbReference>
<dbReference type="InterPro" id="IPR057436">
    <property type="entry name" value="5TMH_Lnb"/>
</dbReference>
<dbReference type="Pfam" id="PF25221">
    <property type="entry name" value="5TMH_Lnb"/>
    <property type="match status" value="1"/>
</dbReference>
<evidence type="ECO:0000256" key="1">
    <source>
        <dbReference type="SAM" id="Phobius"/>
    </source>
</evidence>
<evidence type="ECO:0000259" key="2">
    <source>
        <dbReference type="Pfam" id="PF13387"/>
    </source>
</evidence>
<feature type="transmembrane region" description="Helical" evidence="1">
    <location>
        <begin position="373"/>
        <end position="392"/>
    </location>
</feature>
<keyword evidence="1" id="KW-0812">Transmembrane</keyword>
<keyword evidence="5" id="KW-1185">Reference proteome</keyword>
<feature type="transmembrane region" description="Helical" evidence="1">
    <location>
        <begin position="307"/>
        <end position="331"/>
    </location>
</feature>
<keyword evidence="1" id="KW-0472">Membrane</keyword>